<dbReference type="InterPro" id="IPR019956">
    <property type="entry name" value="Ubiquitin_dom"/>
</dbReference>
<reference evidence="3" key="1">
    <citation type="submission" date="2021-02" db="EMBL/GenBank/DDBJ databases">
        <authorList>
            <person name="Nowell W R."/>
        </authorList>
    </citation>
    <scope>NUCLEOTIDE SEQUENCE</scope>
</reference>
<dbReference type="PROSITE" id="PS50053">
    <property type="entry name" value="UBIQUITIN_2"/>
    <property type="match status" value="1"/>
</dbReference>
<dbReference type="OrthoDB" id="10010538at2759"/>
<evidence type="ECO:0000259" key="1">
    <source>
        <dbReference type="PROSITE" id="PS50053"/>
    </source>
</evidence>
<evidence type="ECO:0000313" key="3">
    <source>
        <dbReference type="EMBL" id="CAF1553855.1"/>
    </source>
</evidence>
<dbReference type="EMBL" id="CAJNOR010005256">
    <property type="protein sequence ID" value="CAF1553855.1"/>
    <property type="molecule type" value="Genomic_DNA"/>
</dbReference>
<dbReference type="InterPro" id="IPR050158">
    <property type="entry name" value="Ubiquitin_ubiquitin-like"/>
</dbReference>
<proteinExistence type="predicted"/>
<dbReference type="InterPro" id="IPR000626">
    <property type="entry name" value="Ubiquitin-like_dom"/>
</dbReference>
<accession>A0A815X742</accession>
<dbReference type="AlphaFoldDB" id="A0A815X742"/>
<sequence length="355" mass="40748">MAAASIASFTFENLVSKVQAIQNQATQFENVLNRRCQENSHVKDRLKSRSFTFIDPYGHHLTDEFFDHDLISKVLKHFKKNYVPKYLQKWTQVGIMRENTLSGLTDAQLNSPVSHFDTHFQFIAYGPVTVWLGKVPQFAKPYRESWLNATHLHVNETVMSCRLYEEDAVIMANIVSNQNLDVNAEFDICVKTLTHLVIYLSVCQSDTVQNLKEKIQDKEGIPPDQQRLIVAGVQLGADATIGEYDIRNGTTLHLVLRLRGGMFHSTSGRENFDYLLYTNTTVVKNIFKFHRNDTKQAYCLSSRKLQDFIEQAHSVLADLYYGIENIDIHMPSSDLKDDIFPRMNNQEESSDDDSQ</sequence>
<dbReference type="Proteomes" id="UP000663852">
    <property type="component" value="Unassembled WGS sequence"/>
</dbReference>
<evidence type="ECO:0000313" key="2">
    <source>
        <dbReference type="EMBL" id="CAF1373193.1"/>
    </source>
</evidence>
<comment type="caution">
    <text evidence="3">The sequence shown here is derived from an EMBL/GenBank/DDBJ whole genome shotgun (WGS) entry which is preliminary data.</text>
</comment>
<dbReference type="Proteomes" id="UP000663828">
    <property type="component" value="Unassembled WGS sequence"/>
</dbReference>
<evidence type="ECO:0000313" key="4">
    <source>
        <dbReference type="Proteomes" id="UP000663828"/>
    </source>
</evidence>
<dbReference type="PRINTS" id="PR00348">
    <property type="entry name" value="UBIQUITIN"/>
</dbReference>
<name>A0A815X742_ADIRI</name>
<dbReference type="SUPFAM" id="SSF54236">
    <property type="entry name" value="Ubiquitin-like"/>
    <property type="match status" value="1"/>
</dbReference>
<dbReference type="Gene3D" id="3.10.20.90">
    <property type="entry name" value="Phosphatidylinositol 3-kinase Catalytic Subunit, Chain A, domain 1"/>
    <property type="match status" value="1"/>
</dbReference>
<feature type="domain" description="Ubiquitin-like" evidence="1">
    <location>
        <begin position="186"/>
        <end position="261"/>
    </location>
</feature>
<dbReference type="EMBL" id="CAJNOJ010000290">
    <property type="protein sequence ID" value="CAF1373193.1"/>
    <property type="molecule type" value="Genomic_DNA"/>
</dbReference>
<dbReference type="InterPro" id="IPR029071">
    <property type="entry name" value="Ubiquitin-like_domsf"/>
</dbReference>
<keyword evidence="4" id="KW-1185">Reference proteome</keyword>
<organism evidence="3 4">
    <name type="scientific">Adineta ricciae</name>
    <name type="common">Rotifer</name>
    <dbReference type="NCBI Taxonomy" id="249248"/>
    <lineage>
        <taxon>Eukaryota</taxon>
        <taxon>Metazoa</taxon>
        <taxon>Spiralia</taxon>
        <taxon>Gnathifera</taxon>
        <taxon>Rotifera</taxon>
        <taxon>Eurotatoria</taxon>
        <taxon>Bdelloidea</taxon>
        <taxon>Adinetida</taxon>
        <taxon>Adinetidae</taxon>
        <taxon>Adineta</taxon>
    </lineage>
</organism>
<dbReference type="PANTHER" id="PTHR10666">
    <property type="entry name" value="UBIQUITIN"/>
    <property type="match status" value="1"/>
</dbReference>
<gene>
    <name evidence="2" type="ORF">EDS130_LOCUS34497</name>
    <name evidence="3" type="ORF">XAT740_LOCUS43104</name>
</gene>
<dbReference type="Pfam" id="PF00240">
    <property type="entry name" value="ubiquitin"/>
    <property type="match status" value="1"/>
</dbReference>
<dbReference type="SMART" id="SM00213">
    <property type="entry name" value="UBQ"/>
    <property type="match status" value="1"/>
</dbReference>
<protein>
    <recommendedName>
        <fullName evidence="1">Ubiquitin-like domain-containing protein</fullName>
    </recommendedName>
</protein>